<accession>A0A5B9D8Z8</accession>
<dbReference type="RefSeq" id="WP_147662522.1">
    <property type="nucleotide sequence ID" value="NZ_CP042905.2"/>
</dbReference>
<dbReference type="EMBL" id="CP042905">
    <property type="protein sequence ID" value="QEE15619.1"/>
    <property type="molecule type" value="Genomic_DNA"/>
</dbReference>
<reference evidence="1 2" key="1">
    <citation type="journal article" date="2020" name="Nature">
        <title>Isolation of an archaeon at the prokaryote-eukaryote interface.</title>
        <authorList>
            <person name="Imachi H."/>
            <person name="Nobu M.K."/>
            <person name="Nakahara N."/>
            <person name="Morono Y."/>
            <person name="Ogawara M."/>
            <person name="Takaki Y."/>
            <person name="Takano Y."/>
            <person name="Uematsu K."/>
            <person name="Ikuta T."/>
            <person name="Ito M."/>
            <person name="Matsui Y."/>
            <person name="Miyazaki M."/>
            <person name="Murata K."/>
            <person name="Saito Y."/>
            <person name="Sakai S."/>
            <person name="Song C."/>
            <person name="Tasumi E."/>
            <person name="Yamanaka Y."/>
            <person name="Yamaguchi T."/>
            <person name="Kamagata Y."/>
            <person name="Tamaki H."/>
            <person name="Takai K."/>
        </authorList>
    </citation>
    <scope>NUCLEOTIDE SEQUENCE [LARGE SCALE GENOMIC DNA]</scope>
    <source>
        <strain evidence="1 2">MK-D1</strain>
    </source>
</reference>
<dbReference type="Proteomes" id="UP000321408">
    <property type="component" value="Chromosome"/>
</dbReference>
<dbReference type="AlphaFoldDB" id="A0A5B9D8Z8"/>
<organism evidence="1 2">
    <name type="scientific">Promethearchaeum syntrophicum</name>
    <dbReference type="NCBI Taxonomy" id="2594042"/>
    <lineage>
        <taxon>Archaea</taxon>
        <taxon>Promethearchaeati</taxon>
        <taxon>Promethearchaeota</taxon>
        <taxon>Promethearchaeia</taxon>
        <taxon>Promethearchaeales</taxon>
        <taxon>Promethearchaeaceae</taxon>
        <taxon>Promethearchaeum</taxon>
    </lineage>
</organism>
<evidence type="ECO:0000313" key="2">
    <source>
        <dbReference type="Proteomes" id="UP000321408"/>
    </source>
</evidence>
<dbReference type="GeneID" id="41329440"/>
<name>A0A5B9D8Z8_9ARCH</name>
<protein>
    <submittedName>
        <fullName evidence="1">Uncharacterized protein</fullName>
    </submittedName>
</protein>
<gene>
    <name evidence="1" type="ORF">DSAG12_01445</name>
</gene>
<proteinExistence type="predicted"/>
<reference evidence="1 2" key="2">
    <citation type="journal article" date="2024" name="Int. J. Syst. Evol. Microbiol.">
        <title>Promethearchaeum syntrophicum gen. nov., sp. nov., an anaerobic, obligately syntrophic archaeon, the first isolate of the lineage 'Asgard' archaea, and proposal of the new archaeal phylum Promethearchaeota phyl. nov. and kingdom Promethearchaeati regn. nov.</title>
        <authorList>
            <person name="Imachi H."/>
            <person name="Nobu M.K."/>
            <person name="Kato S."/>
            <person name="Takaki Y."/>
            <person name="Miyazaki M."/>
            <person name="Miyata M."/>
            <person name="Ogawara M."/>
            <person name="Saito Y."/>
            <person name="Sakai S."/>
            <person name="Tahara Y.O."/>
            <person name="Takano Y."/>
            <person name="Tasumi E."/>
            <person name="Uematsu K."/>
            <person name="Yoshimura T."/>
            <person name="Itoh T."/>
            <person name="Ohkuma M."/>
            <person name="Takai K."/>
        </authorList>
    </citation>
    <scope>NUCLEOTIDE SEQUENCE [LARGE SCALE GENOMIC DNA]</scope>
    <source>
        <strain evidence="1 2">MK-D1</strain>
    </source>
</reference>
<keyword evidence="2" id="KW-1185">Reference proteome</keyword>
<sequence>MPKNKKIETGSQITFGLLPSQKEQFELEASEQQISLGQLLRNKLFGYEKLTKEREEIGKEITDYLKKNLTKEYLIKILK</sequence>
<dbReference type="KEGG" id="psyt:DSAG12_01445"/>
<evidence type="ECO:0000313" key="1">
    <source>
        <dbReference type="EMBL" id="QEE15619.1"/>
    </source>
</evidence>